<dbReference type="Pfam" id="PF00656">
    <property type="entry name" value="Peptidase_C14"/>
    <property type="match status" value="1"/>
</dbReference>
<dbReference type="EMBL" id="JACAZI010000008">
    <property type="protein sequence ID" value="KAF7354114.1"/>
    <property type="molecule type" value="Genomic_DNA"/>
</dbReference>
<dbReference type="GO" id="GO:0004197">
    <property type="term" value="F:cysteine-type endopeptidase activity"/>
    <property type="evidence" value="ECO:0007669"/>
    <property type="project" value="InterPro"/>
</dbReference>
<accession>A0A8H7CXF5</accession>
<dbReference type="GO" id="GO:0006508">
    <property type="term" value="P:proteolysis"/>
    <property type="evidence" value="ECO:0007669"/>
    <property type="project" value="InterPro"/>
</dbReference>
<evidence type="ECO:0000256" key="1">
    <source>
        <dbReference type="ARBA" id="ARBA00009005"/>
    </source>
</evidence>
<keyword evidence="4" id="KW-1185">Reference proteome</keyword>
<protein>
    <recommendedName>
        <fullName evidence="2">Peptidase C14 caspase domain-containing protein</fullName>
    </recommendedName>
</protein>
<dbReference type="OrthoDB" id="3223806at2759"/>
<dbReference type="PANTHER" id="PTHR48104">
    <property type="entry name" value="METACASPASE-4"/>
    <property type="match status" value="1"/>
</dbReference>
<dbReference type="Gene3D" id="3.40.50.1460">
    <property type="match status" value="1"/>
</dbReference>
<dbReference type="InterPro" id="IPR011600">
    <property type="entry name" value="Pept_C14_caspase"/>
</dbReference>
<evidence type="ECO:0000313" key="3">
    <source>
        <dbReference type="EMBL" id="KAF7354114.1"/>
    </source>
</evidence>
<evidence type="ECO:0000259" key="2">
    <source>
        <dbReference type="Pfam" id="PF00656"/>
    </source>
</evidence>
<sequence length="636" mass="70887">MTRAFAFVVAIDQYSSPEINNLRKCIDDADLIQSYLRKRFKEAHIHSLYNESASREAILAGFRSHLIENNKIEYGDPIIFYFAGHGCRVKAPDKWRTTDGRIETICPYDELTLVQGTVVPGIPDLTIAALLRELGREKGNNITVIFDSCHSGGAARQHVNIFRSRSEYPACDLIPFPDIDKGIWIADAGSYSSAGTLRARGLGRSDSSYVLLAACEENEVAQDGYFTELLVNSLQNQQLRPNTTYADVLASLPITSRAGQHPQCGWNSDRVLFTTTAVCAHDEFTVKKDADGKYQINAWGIHGVRDGMRFTVLDPRAFLLVETVRQFSSILVPVLQTQNLPVEIPDGSKAVLNIQLKAFLHAPLSIPSDASCGVTITTLLEEAQIVISGFLDQDGKERLRVESRDALLTSLSCHVTDVAWNKVGHSLPRFLDAIAHFRYHLGRHSDNDGLYTDSDMSKHTVDAITQGFTVGMFRLGPVISFRFREPAIPETNIFSDRVAKLFSDKDARYGIQLRNTTGRHLFFYLFYFDPSDYSVEAWYLPDHRHFNTVATAHETVTVGYGAGGGSPIRFELDENKMSDSGFLKVFASAEYIDMRSLEQPAAVERAQRLKSGRTPDILDQWGAWLGAITLFRVGGP</sequence>
<organism evidence="3 4">
    <name type="scientific">Mycena venus</name>
    <dbReference type="NCBI Taxonomy" id="2733690"/>
    <lineage>
        <taxon>Eukaryota</taxon>
        <taxon>Fungi</taxon>
        <taxon>Dikarya</taxon>
        <taxon>Basidiomycota</taxon>
        <taxon>Agaricomycotina</taxon>
        <taxon>Agaricomycetes</taxon>
        <taxon>Agaricomycetidae</taxon>
        <taxon>Agaricales</taxon>
        <taxon>Marasmiineae</taxon>
        <taxon>Mycenaceae</taxon>
        <taxon>Mycena</taxon>
    </lineage>
</organism>
<dbReference type="GO" id="GO:0005737">
    <property type="term" value="C:cytoplasm"/>
    <property type="evidence" value="ECO:0007669"/>
    <property type="project" value="TreeGrafter"/>
</dbReference>
<feature type="domain" description="Peptidase C14 caspase" evidence="2">
    <location>
        <begin position="4"/>
        <end position="251"/>
    </location>
</feature>
<comment type="caution">
    <text evidence="3">The sequence shown here is derived from an EMBL/GenBank/DDBJ whole genome shotgun (WGS) entry which is preliminary data.</text>
</comment>
<reference evidence="3" key="1">
    <citation type="submission" date="2020-05" db="EMBL/GenBank/DDBJ databases">
        <title>Mycena genomes resolve the evolution of fungal bioluminescence.</title>
        <authorList>
            <person name="Tsai I.J."/>
        </authorList>
    </citation>
    <scope>NUCLEOTIDE SEQUENCE</scope>
    <source>
        <strain evidence="3">CCC161011</strain>
    </source>
</reference>
<comment type="similarity">
    <text evidence="1">Belongs to the peptidase C14B family.</text>
</comment>
<gene>
    <name evidence="3" type="ORF">MVEN_01098800</name>
</gene>
<dbReference type="InterPro" id="IPR050452">
    <property type="entry name" value="Metacaspase"/>
</dbReference>
<proteinExistence type="inferred from homology"/>
<evidence type="ECO:0000313" key="4">
    <source>
        <dbReference type="Proteomes" id="UP000620124"/>
    </source>
</evidence>
<dbReference type="AlphaFoldDB" id="A0A8H7CXF5"/>
<dbReference type="Proteomes" id="UP000620124">
    <property type="component" value="Unassembled WGS sequence"/>
</dbReference>
<name>A0A8H7CXF5_9AGAR</name>
<dbReference type="PANTHER" id="PTHR48104:SF30">
    <property type="entry name" value="METACASPASE-1"/>
    <property type="match status" value="1"/>
</dbReference>